<dbReference type="Proteomes" id="UP001374579">
    <property type="component" value="Unassembled WGS sequence"/>
</dbReference>
<evidence type="ECO:0000313" key="5">
    <source>
        <dbReference type="Proteomes" id="UP001374579"/>
    </source>
</evidence>
<evidence type="ECO:0000259" key="3">
    <source>
        <dbReference type="Pfam" id="PF23070"/>
    </source>
</evidence>
<feature type="chain" id="PRO_5042958632" description="DUF7043 domain-containing protein" evidence="2">
    <location>
        <begin position="20"/>
        <end position="746"/>
    </location>
</feature>
<dbReference type="EMBL" id="JBAMIC010004070">
    <property type="protein sequence ID" value="KAK7087699.1"/>
    <property type="molecule type" value="Genomic_DNA"/>
</dbReference>
<feature type="signal peptide" evidence="2">
    <location>
        <begin position="1"/>
        <end position="19"/>
    </location>
</feature>
<dbReference type="InterPro" id="IPR055471">
    <property type="entry name" value="DUF7043"/>
</dbReference>
<reference evidence="4 5" key="1">
    <citation type="submission" date="2024-02" db="EMBL/GenBank/DDBJ databases">
        <title>Chromosome-scale genome assembly of the rough periwinkle Littorina saxatilis.</title>
        <authorList>
            <person name="De Jode A."/>
            <person name="Faria R."/>
            <person name="Formenti G."/>
            <person name="Sims Y."/>
            <person name="Smith T.P."/>
            <person name="Tracey A."/>
            <person name="Wood J.M.D."/>
            <person name="Zagrodzka Z.B."/>
            <person name="Johannesson K."/>
            <person name="Butlin R.K."/>
            <person name="Leder E.H."/>
        </authorList>
    </citation>
    <scope>NUCLEOTIDE SEQUENCE [LARGE SCALE GENOMIC DNA]</scope>
    <source>
        <strain evidence="4">Snail1</strain>
        <tissue evidence="4">Muscle</tissue>
    </source>
</reference>
<proteinExistence type="predicted"/>
<feature type="domain" description="DUF7043" evidence="3">
    <location>
        <begin position="339"/>
        <end position="448"/>
    </location>
</feature>
<dbReference type="PANTHER" id="PTHR22255:SF4">
    <property type="entry name" value="CATION-INDEPENDENT MANNOSE-6-PHOSPHATE RECEPTOR"/>
    <property type="match status" value="1"/>
</dbReference>
<organism evidence="4 5">
    <name type="scientific">Littorina saxatilis</name>
    <dbReference type="NCBI Taxonomy" id="31220"/>
    <lineage>
        <taxon>Eukaryota</taxon>
        <taxon>Metazoa</taxon>
        <taxon>Spiralia</taxon>
        <taxon>Lophotrochozoa</taxon>
        <taxon>Mollusca</taxon>
        <taxon>Gastropoda</taxon>
        <taxon>Caenogastropoda</taxon>
        <taxon>Littorinimorpha</taxon>
        <taxon>Littorinoidea</taxon>
        <taxon>Littorinidae</taxon>
        <taxon>Littorina</taxon>
    </lineage>
</organism>
<protein>
    <recommendedName>
        <fullName evidence="3">DUF7043 domain-containing protein</fullName>
    </recommendedName>
</protein>
<name>A0AAN9AJ09_9CAEN</name>
<dbReference type="Pfam" id="PF23070">
    <property type="entry name" value="DUF7043"/>
    <property type="match status" value="1"/>
</dbReference>
<evidence type="ECO:0000256" key="1">
    <source>
        <dbReference type="SAM" id="MobiDB-lite"/>
    </source>
</evidence>
<accession>A0AAN9AJ09</accession>
<keyword evidence="5" id="KW-1185">Reference proteome</keyword>
<evidence type="ECO:0000256" key="2">
    <source>
        <dbReference type="SAM" id="SignalP"/>
    </source>
</evidence>
<gene>
    <name evidence="4" type="ORF">V1264_021716</name>
</gene>
<feature type="compositionally biased region" description="Basic and acidic residues" evidence="1">
    <location>
        <begin position="694"/>
        <end position="703"/>
    </location>
</feature>
<feature type="region of interest" description="Disordered" evidence="1">
    <location>
        <begin position="676"/>
        <end position="723"/>
    </location>
</feature>
<dbReference type="AlphaFoldDB" id="A0AAN9AJ09"/>
<comment type="caution">
    <text evidence="4">The sequence shown here is derived from an EMBL/GenBank/DDBJ whole genome shotgun (WGS) entry which is preliminary data.</text>
</comment>
<evidence type="ECO:0000313" key="4">
    <source>
        <dbReference type="EMBL" id="KAK7087699.1"/>
    </source>
</evidence>
<sequence>MKSLVPSLPWLCFIFYLTAHVITRALTAHACVLPDFLQSPEGDEKCNWHTRIRNDRGRDSCYSIRHNVLEIRHSASSLPAVRWKCSLTFHGKFLLKRTDPTTLLDYSACVKFIRRSKSIVQMMWSEESSQLDPALCEDRNLDLDPWPLVSFRLLTEDYTPSPFRGGYSMRITDSELGENGCNYMHRPMKFESDCLTGEGVLFDFISEGCLPSSAAMFVKQRTLPVATWRHGGDHFVILRRRDDLDLYCLRIPKTSENHLNAFLFTDLACLTRSPRRLLGIPLTEGDSEVKYLVLHLQRYVYRHLCDDEYPQCSAVTCNSYIRHECHKSCKVCDADNPPATCSFPRRIRGDWYQMDTNGFNRVNVTESDVIMENMGSFRCVVYPDSPSRRTKMYTTVSMFKNGCRPRYTCVKFKRLGPSVLRYTLSRSYVWPDLMEKFGESICSDDQFGMDPEPIRDLYRTTEDTGKPIISHNPALERVPCNLSSSFSLTATFPNGSLCHGSLFEHCEDSTRLRLHFHSGCGQVISRGETISSLPYNAAVESSNPGPWVADYACLAHYEGHYWESVLMLRNVKDKKDARCLLFTQMDASEAMMMVAGQCDKNSWNYARVGMRTPLLSLRLRPDEFPCKYLPLTTTTTTMSSTALATSGGGRMESLTGRLPGGRRGGQTQILPVSFSVTLPPSPGGPKHRISAAYEEPKGRERTPIDYNPELSPRGNDSGSGRVASSAGGIALAPLILLAACADWISR</sequence>
<dbReference type="PANTHER" id="PTHR22255">
    <property type="entry name" value="LP06548P"/>
    <property type="match status" value="1"/>
</dbReference>
<keyword evidence="2" id="KW-0732">Signal</keyword>